<dbReference type="GO" id="GO:0004672">
    <property type="term" value="F:protein kinase activity"/>
    <property type="evidence" value="ECO:0007669"/>
    <property type="project" value="InterPro"/>
</dbReference>
<dbReference type="PROSITE" id="PS50011">
    <property type="entry name" value="PROTEIN_KINASE_DOM"/>
    <property type="match status" value="1"/>
</dbReference>
<evidence type="ECO:0000256" key="5">
    <source>
        <dbReference type="ARBA" id="ARBA00056114"/>
    </source>
</evidence>
<evidence type="ECO:0000256" key="1">
    <source>
        <dbReference type="ARBA" id="ARBA00022737"/>
    </source>
</evidence>
<evidence type="ECO:0000256" key="6">
    <source>
        <dbReference type="SAM" id="MobiDB-lite"/>
    </source>
</evidence>
<keyword evidence="1" id="KW-0677">Repeat</keyword>
<reference evidence="8" key="1">
    <citation type="submission" date="2025-08" db="UniProtKB">
        <authorList>
            <consortium name="Ensembl"/>
        </authorList>
    </citation>
    <scope>IDENTIFICATION</scope>
</reference>
<dbReference type="GeneTree" id="ENSGT00930000151054"/>
<dbReference type="Ensembl" id="ENSOTST00005079979.2">
    <property type="protein sequence ID" value="ENSOTSP00005073829.1"/>
    <property type="gene ID" value="ENSOTSG00005031040.2"/>
</dbReference>
<dbReference type="InterPro" id="IPR001245">
    <property type="entry name" value="Ser-Thr/Tyr_kinase_cat_dom"/>
</dbReference>
<organism evidence="8 9">
    <name type="scientific">Oncorhynchus tshawytscha</name>
    <name type="common">Chinook salmon</name>
    <name type="synonym">Salmo tshawytscha</name>
    <dbReference type="NCBI Taxonomy" id="74940"/>
    <lineage>
        <taxon>Eukaryota</taxon>
        <taxon>Metazoa</taxon>
        <taxon>Chordata</taxon>
        <taxon>Craniata</taxon>
        <taxon>Vertebrata</taxon>
        <taxon>Euteleostomi</taxon>
        <taxon>Actinopterygii</taxon>
        <taxon>Neopterygii</taxon>
        <taxon>Teleostei</taxon>
        <taxon>Protacanthopterygii</taxon>
        <taxon>Salmoniformes</taxon>
        <taxon>Salmonidae</taxon>
        <taxon>Salmoninae</taxon>
        <taxon>Oncorhynchus</taxon>
    </lineage>
</organism>
<dbReference type="InterPro" id="IPR000357">
    <property type="entry name" value="HEAT"/>
</dbReference>
<comment type="similarity">
    <text evidence="2">Belongs to the protein kinase superfamily.</text>
</comment>
<feature type="domain" description="Protein kinase" evidence="7">
    <location>
        <begin position="1"/>
        <end position="311"/>
    </location>
</feature>
<dbReference type="Gene3D" id="3.30.200.20">
    <property type="entry name" value="Phosphorylase Kinase, domain 1"/>
    <property type="match status" value="1"/>
</dbReference>
<keyword evidence="9" id="KW-1185">Reference proteome</keyword>
<feature type="compositionally biased region" description="Basic and acidic residues" evidence="6">
    <location>
        <begin position="593"/>
        <end position="605"/>
    </location>
</feature>
<protein>
    <recommendedName>
        <fullName evidence="3">N-terminal kinase-like protein</fullName>
    </recommendedName>
    <alternativeName>
        <fullName evidence="4">SCY1-like protein 1</fullName>
    </alternativeName>
</protein>
<dbReference type="Pfam" id="PF02985">
    <property type="entry name" value="HEAT"/>
    <property type="match status" value="1"/>
</dbReference>
<dbReference type="InterPro" id="IPR011989">
    <property type="entry name" value="ARM-like"/>
</dbReference>
<gene>
    <name evidence="8" type="primary">SCYL1</name>
</gene>
<dbReference type="Gene3D" id="1.25.10.10">
    <property type="entry name" value="Leucine-rich Repeat Variant"/>
    <property type="match status" value="2"/>
</dbReference>
<dbReference type="InterPro" id="IPR051177">
    <property type="entry name" value="CIK-Related_Protein"/>
</dbReference>
<feature type="compositionally biased region" description="Basic and acidic residues" evidence="6">
    <location>
        <begin position="646"/>
        <end position="659"/>
    </location>
</feature>
<feature type="region of interest" description="Disordered" evidence="6">
    <location>
        <begin position="589"/>
        <end position="608"/>
    </location>
</feature>
<feature type="region of interest" description="Disordered" evidence="6">
    <location>
        <begin position="640"/>
        <end position="672"/>
    </location>
</feature>
<dbReference type="SUPFAM" id="SSF48371">
    <property type="entry name" value="ARM repeat"/>
    <property type="match status" value="1"/>
</dbReference>
<dbReference type="InterPro" id="IPR016024">
    <property type="entry name" value="ARM-type_fold"/>
</dbReference>
<evidence type="ECO:0000256" key="3">
    <source>
        <dbReference type="ARBA" id="ARBA00040972"/>
    </source>
</evidence>
<accession>A0A8C8I3M1</accession>
<dbReference type="SUPFAM" id="SSF56112">
    <property type="entry name" value="Protein kinase-like (PK-like)"/>
    <property type="match status" value="1"/>
</dbReference>
<name>A0A8C8I3M1_ONCTS</name>
<evidence type="ECO:0000256" key="2">
    <source>
        <dbReference type="ARBA" id="ARBA00038349"/>
    </source>
</evidence>
<dbReference type="Gene3D" id="1.10.510.10">
    <property type="entry name" value="Transferase(Phosphotransferase) domain 1"/>
    <property type="match status" value="1"/>
</dbReference>
<comment type="function">
    <text evidence="5">Regulates COPI-mediated retrograde protein traffic at the interface between the Golgi apparatus and the endoplasmic reticulum. Involved in the maintenance of the Golgi apparatus morphology.</text>
</comment>
<dbReference type="Pfam" id="PF07714">
    <property type="entry name" value="PK_Tyr_Ser-Thr"/>
    <property type="match status" value="1"/>
</dbReference>
<dbReference type="GO" id="GO:0005524">
    <property type="term" value="F:ATP binding"/>
    <property type="evidence" value="ECO:0007669"/>
    <property type="project" value="InterPro"/>
</dbReference>
<dbReference type="PANTHER" id="PTHR12984:SF3">
    <property type="entry name" value="N-TERMINAL KINASE-LIKE PROTEIN"/>
    <property type="match status" value="1"/>
</dbReference>
<dbReference type="PANTHER" id="PTHR12984">
    <property type="entry name" value="SCY1-RELATED S/T PROTEIN KINASE-LIKE"/>
    <property type="match status" value="1"/>
</dbReference>
<dbReference type="AlphaFoldDB" id="A0A8C8I3M1"/>
<dbReference type="Proteomes" id="UP000694402">
    <property type="component" value="Unassembled WGS sequence"/>
</dbReference>
<reference evidence="8" key="2">
    <citation type="submission" date="2025-09" db="UniProtKB">
        <authorList>
            <consortium name="Ensembl"/>
        </authorList>
    </citation>
    <scope>IDENTIFICATION</scope>
</reference>
<evidence type="ECO:0000313" key="8">
    <source>
        <dbReference type="Ensembl" id="ENSOTSP00005073829.1"/>
    </source>
</evidence>
<proteinExistence type="inferred from homology"/>
<sequence>MWAFFARDPVKDFNYDILPETQETSGIWTLHRGKRKTGGEPVSVFVYEVSTGTEEQTQLAKAAFKRMKTLRHPNILAYVDGLETEKSLYLVTEQVTPLAAHLKAQSDRGGSGDLEMSWGFHQIVKALSFLVNDCHLLHNNLGIWSVFVDRAGEWKLGGLDHMTPENEDASTSLPSAKAVHSDMDKYDPPESPNGGEKWAGDVWRLGCLIWEVFNGPLPRTSSLRSLGKIPKALVPHYCELVGANARARPNPARFLQNCRAPGGFLSNSFVESNLFLEEIQIKDPAEKHQFFQDLSENLDSFPEDFCKHKVLPQLLTAFEFGNAGAVVLTPLFKVGKFLSAEEYQQKIIPVIVKMFSSTDRAMRIRLLQQTVINILTRPDGFTHFFIQSMLLLAPKLNESNVNQELMRHFARLQARDEQGPIRCNTTVCLGKIAPYLNAGTRQRVLISAFSRATKDPFPASRAAGVLGFAATHNYYSVTESAARVLPTLCTLTVDPDKNVRDQAFKAIKSFLTKLETVSEDPTKLAEIEKDVMSSAQPAGAAASWAGWAVTGVSSLTSKLIRTGPGAEVGVKPPTASMTLPFASGLAIQSDSPKVTEKDEEPIGDRWDDEDWGSLEVQLKSEVYMESLILVSGLSKTELAKKKREERRKELEAKRAERKAAKGPLKLGARKLD</sequence>
<dbReference type="InterPro" id="IPR000719">
    <property type="entry name" value="Prot_kinase_dom"/>
</dbReference>
<evidence type="ECO:0000313" key="9">
    <source>
        <dbReference type="Proteomes" id="UP000694402"/>
    </source>
</evidence>
<dbReference type="InterPro" id="IPR011009">
    <property type="entry name" value="Kinase-like_dom_sf"/>
</dbReference>
<evidence type="ECO:0000259" key="7">
    <source>
        <dbReference type="PROSITE" id="PS50011"/>
    </source>
</evidence>
<evidence type="ECO:0000256" key="4">
    <source>
        <dbReference type="ARBA" id="ARBA00042347"/>
    </source>
</evidence>